<dbReference type="Gene3D" id="2.10.109.10">
    <property type="entry name" value="Umud Fragment, subunit A"/>
    <property type="match status" value="1"/>
</dbReference>
<dbReference type="Proteomes" id="UP001595457">
    <property type="component" value="Unassembled WGS sequence"/>
</dbReference>
<dbReference type="InterPro" id="IPR039418">
    <property type="entry name" value="LexA-like"/>
</dbReference>
<accession>A0ABV7AN86</accession>
<dbReference type="InterPro" id="IPR001387">
    <property type="entry name" value="Cro/C1-type_HTH"/>
</dbReference>
<keyword evidence="6" id="KW-1185">Reference proteome</keyword>
<dbReference type="InterPro" id="IPR015927">
    <property type="entry name" value="Peptidase_S24_S26A/B/C"/>
</dbReference>
<evidence type="ECO:0000259" key="4">
    <source>
        <dbReference type="PROSITE" id="PS50943"/>
    </source>
</evidence>
<dbReference type="SMART" id="SM00530">
    <property type="entry name" value="HTH_XRE"/>
    <property type="match status" value="1"/>
</dbReference>
<evidence type="ECO:0000256" key="2">
    <source>
        <dbReference type="ARBA" id="ARBA00023125"/>
    </source>
</evidence>
<keyword evidence="1" id="KW-0805">Transcription regulation</keyword>
<dbReference type="CDD" id="cd00093">
    <property type="entry name" value="HTH_XRE"/>
    <property type="match status" value="1"/>
</dbReference>
<dbReference type="Pfam" id="PF01381">
    <property type="entry name" value="HTH_3"/>
    <property type="match status" value="1"/>
</dbReference>
<dbReference type="InterPro" id="IPR036286">
    <property type="entry name" value="LexA/Signal_pep-like_sf"/>
</dbReference>
<gene>
    <name evidence="5" type="ORF">ACFOJE_01580</name>
</gene>
<dbReference type="Gene3D" id="1.10.260.40">
    <property type="entry name" value="lambda repressor-like DNA-binding domains"/>
    <property type="match status" value="1"/>
</dbReference>
<evidence type="ECO:0000313" key="5">
    <source>
        <dbReference type="EMBL" id="MFC2970906.1"/>
    </source>
</evidence>
<sequence length="224" mass="24568">MAISGLLIGRLLSEKLKEFGWSEGELARRASVPQPTTHRILAGESNNPRIDNVNKLAKALGLDSAALLAGKLETEIDINVTAGPDIKGRVPRISWVQAGALCEAVNLFEPGYAEEWLDCPFPHSSRAFCLEVRGMSMFPDYRPGELILVDPSIEPAHNDDIVVRTPDGHATFKRLQITEDGTHLLALNPEFPNRIIHVPDGTEICGVVTGSWMNRRRKTPASNS</sequence>
<comment type="caution">
    <text evidence="5">The sequence shown here is derived from an EMBL/GenBank/DDBJ whole genome shotgun (WGS) entry which is preliminary data.</text>
</comment>
<dbReference type="CDD" id="cd06529">
    <property type="entry name" value="S24_LexA-like"/>
    <property type="match status" value="1"/>
</dbReference>
<evidence type="ECO:0000313" key="6">
    <source>
        <dbReference type="Proteomes" id="UP001595457"/>
    </source>
</evidence>
<keyword evidence="3" id="KW-0804">Transcription</keyword>
<dbReference type="SUPFAM" id="SSF51306">
    <property type="entry name" value="LexA/Signal peptidase"/>
    <property type="match status" value="1"/>
</dbReference>
<organism evidence="5 6">
    <name type="scientific">Azotobacter bryophylli</name>
    <dbReference type="NCBI Taxonomy" id="1986537"/>
    <lineage>
        <taxon>Bacteria</taxon>
        <taxon>Pseudomonadati</taxon>
        <taxon>Pseudomonadota</taxon>
        <taxon>Gammaproteobacteria</taxon>
        <taxon>Pseudomonadales</taxon>
        <taxon>Pseudomonadaceae</taxon>
        <taxon>Azotobacter</taxon>
    </lineage>
</organism>
<evidence type="ECO:0000256" key="3">
    <source>
        <dbReference type="ARBA" id="ARBA00023163"/>
    </source>
</evidence>
<dbReference type="EMBL" id="JBHRSJ010000001">
    <property type="protein sequence ID" value="MFC2970906.1"/>
    <property type="molecule type" value="Genomic_DNA"/>
</dbReference>
<dbReference type="RefSeq" id="WP_377812472.1">
    <property type="nucleotide sequence ID" value="NZ_JBHRSJ010000001.1"/>
</dbReference>
<name>A0ABV7AN86_9GAMM</name>
<dbReference type="InterPro" id="IPR010982">
    <property type="entry name" value="Lambda_DNA-bd_dom_sf"/>
</dbReference>
<proteinExistence type="predicted"/>
<dbReference type="PROSITE" id="PS50943">
    <property type="entry name" value="HTH_CROC1"/>
    <property type="match status" value="1"/>
</dbReference>
<keyword evidence="2" id="KW-0238">DNA-binding</keyword>
<feature type="domain" description="HTH cro/C1-type" evidence="4">
    <location>
        <begin position="12"/>
        <end position="67"/>
    </location>
</feature>
<protein>
    <submittedName>
        <fullName evidence="5">LexA family protein</fullName>
    </submittedName>
</protein>
<dbReference type="SUPFAM" id="SSF47413">
    <property type="entry name" value="lambda repressor-like DNA-binding domains"/>
    <property type="match status" value="1"/>
</dbReference>
<dbReference type="Pfam" id="PF00717">
    <property type="entry name" value="Peptidase_S24"/>
    <property type="match status" value="1"/>
</dbReference>
<evidence type="ECO:0000256" key="1">
    <source>
        <dbReference type="ARBA" id="ARBA00023015"/>
    </source>
</evidence>
<reference evidence="6" key="1">
    <citation type="journal article" date="2019" name="Int. J. Syst. Evol. Microbiol.">
        <title>The Global Catalogue of Microorganisms (GCM) 10K type strain sequencing project: providing services to taxonomists for standard genome sequencing and annotation.</title>
        <authorList>
            <consortium name="The Broad Institute Genomics Platform"/>
            <consortium name="The Broad Institute Genome Sequencing Center for Infectious Disease"/>
            <person name="Wu L."/>
            <person name="Ma J."/>
        </authorList>
    </citation>
    <scope>NUCLEOTIDE SEQUENCE [LARGE SCALE GENOMIC DNA]</scope>
    <source>
        <strain evidence="6">KCTC 62195</strain>
    </source>
</reference>
<dbReference type="PANTHER" id="PTHR40661">
    <property type="match status" value="1"/>
</dbReference>
<dbReference type="PANTHER" id="PTHR40661:SF1">
    <property type="entry name" value="HTH CRO_C1-TYPE DOMAIN-CONTAINING PROTEIN"/>
    <property type="match status" value="1"/>
</dbReference>